<accession>A0AAD9D5E6</accession>
<gene>
    <name evidence="2" type="ORF">QTG54_014979</name>
</gene>
<sequence>MQRGGAWDNSDVRGAKKKLALKRQRICRRGFKKSQSISILGEGQGLDWTGKRNKTGPGMSNVKPGKFTKNYQARM</sequence>
<organism evidence="2 3">
    <name type="scientific">Skeletonema marinoi</name>
    <dbReference type="NCBI Taxonomy" id="267567"/>
    <lineage>
        <taxon>Eukaryota</taxon>
        <taxon>Sar</taxon>
        <taxon>Stramenopiles</taxon>
        <taxon>Ochrophyta</taxon>
        <taxon>Bacillariophyta</taxon>
        <taxon>Coscinodiscophyceae</taxon>
        <taxon>Thalassiosirophycidae</taxon>
        <taxon>Thalassiosirales</taxon>
        <taxon>Skeletonemataceae</taxon>
        <taxon>Skeletonema</taxon>
        <taxon>Skeletonema marinoi-dohrnii complex</taxon>
    </lineage>
</organism>
<reference evidence="2" key="1">
    <citation type="submission" date="2023-06" db="EMBL/GenBank/DDBJ databases">
        <title>Survivors Of The Sea: Transcriptome response of Skeletonema marinoi to long-term dormancy.</title>
        <authorList>
            <person name="Pinder M.I.M."/>
            <person name="Kourtchenko O."/>
            <person name="Robertson E.K."/>
            <person name="Larsson T."/>
            <person name="Maumus F."/>
            <person name="Osuna-Cruz C.M."/>
            <person name="Vancaester E."/>
            <person name="Stenow R."/>
            <person name="Vandepoele K."/>
            <person name="Ploug H."/>
            <person name="Bruchert V."/>
            <person name="Godhe A."/>
            <person name="Topel M."/>
        </authorList>
    </citation>
    <scope>NUCLEOTIDE SEQUENCE</scope>
    <source>
        <strain evidence="2">R05AC</strain>
    </source>
</reference>
<evidence type="ECO:0000313" key="3">
    <source>
        <dbReference type="Proteomes" id="UP001224775"/>
    </source>
</evidence>
<evidence type="ECO:0000256" key="1">
    <source>
        <dbReference type="SAM" id="MobiDB-lite"/>
    </source>
</evidence>
<dbReference type="Proteomes" id="UP001224775">
    <property type="component" value="Unassembled WGS sequence"/>
</dbReference>
<comment type="caution">
    <text evidence="2">The sequence shown here is derived from an EMBL/GenBank/DDBJ whole genome shotgun (WGS) entry which is preliminary data.</text>
</comment>
<dbReference type="AlphaFoldDB" id="A0AAD9D5E6"/>
<feature type="region of interest" description="Disordered" evidence="1">
    <location>
        <begin position="48"/>
        <end position="75"/>
    </location>
</feature>
<proteinExistence type="predicted"/>
<keyword evidence="3" id="KW-1185">Reference proteome</keyword>
<protein>
    <submittedName>
        <fullName evidence="2">Uncharacterized protein</fullName>
    </submittedName>
</protein>
<name>A0AAD9D5E6_9STRA</name>
<evidence type="ECO:0000313" key="2">
    <source>
        <dbReference type="EMBL" id="KAK1734472.1"/>
    </source>
</evidence>
<dbReference type="EMBL" id="JATAAI010000039">
    <property type="protein sequence ID" value="KAK1734472.1"/>
    <property type="molecule type" value="Genomic_DNA"/>
</dbReference>